<dbReference type="GO" id="GO:0033068">
    <property type="term" value="P:macrolide biosynthetic process"/>
    <property type="evidence" value="ECO:0007669"/>
    <property type="project" value="UniProtKB-ARBA"/>
</dbReference>
<dbReference type="FunFam" id="3.40.47.10:FF:000019">
    <property type="entry name" value="Polyketide synthase type I"/>
    <property type="match status" value="1"/>
</dbReference>
<dbReference type="Pfam" id="PF08990">
    <property type="entry name" value="Docking"/>
    <property type="match status" value="1"/>
</dbReference>
<dbReference type="SUPFAM" id="SSF52151">
    <property type="entry name" value="FabD/lysophospholipase-like"/>
    <property type="match status" value="1"/>
</dbReference>
<dbReference type="InterPro" id="IPR032821">
    <property type="entry name" value="PKS_assoc"/>
</dbReference>
<dbReference type="InterPro" id="IPR014030">
    <property type="entry name" value="Ketoacyl_synth_N"/>
</dbReference>
<keyword evidence="3" id="KW-0511">Multifunctional enzyme</keyword>
<keyword evidence="2 4" id="KW-0808">Transferase</keyword>
<protein>
    <recommendedName>
        <fullName evidence="5">Ketosynthase family 3 (KS3) domain-containing protein</fullName>
    </recommendedName>
</protein>
<dbReference type="Pfam" id="PF00109">
    <property type="entry name" value="ketoacyl-synt"/>
    <property type="match status" value="1"/>
</dbReference>
<dbReference type="KEGG" id="sarm:DVA86_34750"/>
<dbReference type="Gene3D" id="3.30.70.3290">
    <property type="match status" value="1"/>
</dbReference>
<evidence type="ECO:0000256" key="4">
    <source>
        <dbReference type="RuleBase" id="RU003694"/>
    </source>
</evidence>
<comment type="cofactor">
    <cofactor evidence="1">
        <name>pantetheine 4'-phosphate</name>
        <dbReference type="ChEBI" id="CHEBI:47942"/>
    </cofactor>
</comment>
<dbReference type="Pfam" id="PF16197">
    <property type="entry name" value="KAsynt_C_assoc"/>
    <property type="match status" value="1"/>
</dbReference>
<dbReference type="Gene3D" id="3.40.47.10">
    <property type="match status" value="1"/>
</dbReference>
<reference evidence="6 7" key="1">
    <citation type="submission" date="2018-07" db="EMBL/GenBank/DDBJ databases">
        <title>Draft genome of the type strain Streptomyces armeniacus ATCC 15676.</title>
        <authorList>
            <person name="Labana P."/>
            <person name="Gosse J.T."/>
            <person name="Boddy C.N."/>
        </authorList>
    </citation>
    <scope>NUCLEOTIDE SEQUENCE [LARGE SCALE GENOMIC DNA]</scope>
    <source>
        <strain evidence="6 7">ATCC 15676</strain>
    </source>
</reference>
<dbReference type="InterPro" id="IPR014031">
    <property type="entry name" value="Ketoacyl_synth_C"/>
</dbReference>
<proteinExistence type="inferred from homology"/>
<evidence type="ECO:0000256" key="1">
    <source>
        <dbReference type="ARBA" id="ARBA00001957"/>
    </source>
</evidence>
<dbReference type="InterPro" id="IPR016035">
    <property type="entry name" value="Acyl_Trfase/lysoPLipase"/>
</dbReference>
<dbReference type="InterPro" id="IPR042070">
    <property type="entry name" value="PucR_C-HTH_sf"/>
</dbReference>
<gene>
    <name evidence="6" type="ORF">DVA86_34750</name>
</gene>
<dbReference type="Pfam" id="PF02801">
    <property type="entry name" value="Ketoacyl-synt_C"/>
    <property type="match status" value="1"/>
</dbReference>
<dbReference type="SMART" id="SM00825">
    <property type="entry name" value="PKS_KS"/>
    <property type="match status" value="1"/>
</dbReference>
<dbReference type="PROSITE" id="PS52004">
    <property type="entry name" value="KS3_2"/>
    <property type="match status" value="1"/>
</dbReference>
<dbReference type="Gene3D" id="3.40.366.10">
    <property type="entry name" value="Malonyl-Coenzyme A Acyl Carrier Protein, domain 2"/>
    <property type="match status" value="1"/>
</dbReference>
<evidence type="ECO:0000256" key="3">
    <source>
        <dbReference type="ARBA" id="ARBA00023268"/>
    </source>
</evidence>
<dbReference type="InterPro" id="IPR012914">
    <property type="entry name" value="PucR_dom"/>
</dbReference>
<dbReference type="InterPro" id="IPR001227">
    <property type="entry name" value="Ac_transferase_dom_sf"/>
</dbReference>
<sequence>MATSEDRVVAALRASLRENDQLKKENQRLADATPEPVAIVAVNCRFPGGADSPEAFWQLLADGADALSEMPANRGWDLDTLSGASGARTGGSATTRGAFVHDADEFDPQFFGMSPREALATDPQQRLLLETAWELLERAGINPTTLRGSRTGVFAGCSNQEYGSGLDEVPEGIEGHILTGNAGSIVSGRIAYTLGLEGPAVTVDTSCSSSLVALHLAAQALRSGECDLALAGGVTVMSTPAAFVEFSRQGGMAADGQCKAFAEGADGTGWGEGAGILLLERLTDARANGHQVLAVLRGSAINQDGASNGLTAPNGPAQQRVIRAALANGGLTTGDVDAVEAHGTGTSLGDPIEAHALLATYGRDRDPEQPLWLGSVKSNIGHTQSAAGAAGLIKIVLALQHGVLPRTLRAEQPTSHVDWSAGGGGVRLLTEPVEWPVRDGHVRRAGISSFGISGTNAHAILEQAPDTDADPAEPAEGTALPAVPWVLSARSADALRAQARRLLAHVTRAPEAAPADIGLSLATTRAALEHRAVVVGADRDALLEQLRHLAEDESAAGVVTGAVRRGGRTAFVFAGQGAQRLGMGRELYEAFPVDLLGRTVRWAHVSQLTDLTGLLRGGELVLTTADALRGGAVRPYAYLAGLAEAGAAGVVVELPAADGDFADAMREAAAGMAFPVVLLARSVRFVEVTEAVHSRIVNEQYEEVRFAQRAHEVFTALSLEHAPPEVIVARAAALTDTAVVFEDVAHRVLAAAPGPGETGTEVLDDWERRSRLAPDDWLYTPVDVHGQPWGRLVMPSAGAATPAGAPSAAAGGPAPAGGPRLGMVLERAAQALTLRLMAEQNQADVRRRAQSGLISELTEGRIGTEAEALVRARAVGLRAGALYVPVAVRYAGAPSGPVAPSAEEALRRDRQFVAAVARTVAAVGVSSLTSTVRLGEVALVLSCPRPYDEDALLERFADVLGGQLPAGVPGRPEGEPRLRVGVGPSQPSLIAAARRLTDAAHTAEVAAAMTGPERPFYRGEHLRLRGLLSVLRDNRHLRAFAESELHRLLDHEARKGSGHLDLLRQYLAVNGNKNELARRTSLSRPALYARLAAIERLLDVRLDDPETRVCLYLALLARDLDPRTPD</sequence>
<evidence type="ECO:0000259" key="5">
    <source>
        <dbReference type="PROSITE" id="PS52004"/>
    </source>
</evidence>
<evidence type="ECO:0000256" key="2">
    <source>
        <dbReference type="ARBA" id="ARBA00022679"/>
    </source>
</evidence>
<dbReference type="Pfam" id="PF13556">
    <property type="entry name" value="HTH_30"/>
    <property type="match status" value="1"/>
</dbReference>
<evidence type="ECO:0000313" key="7">
    <source>
        <dbReference type="Proteomes" id="UP000254425"/>
    </source>
</evidence>
<dbReference type="Pfam" id="PF07905">
    <property type="entry name" value="PucR"/>
    <property type="match status" value="1"/>
</dbReference>
<dbReference type="InterPro" id="IPR025736">
    <property type="entry name" value="PucR_C-HTH_dom"/>
</dbReference>
<dbReference type="Proteomes" id="UP000254425">
    <property type="component" value="Chromosome"/>
</dbReference>
<accession>A0A345XZ52</accession>
<dbReference type="Gene3D" id="1.10.10.2840">
    <property type="entry name" value="PucR C-terminal helix-turn-helix domain"/>
    <property type="match status" value="1"/>
</dbReference>
<organism evidence="6 7">
    <name type="scientific">Streptomyces armeniacus</name>
    <dbReference type="NCBI Taxonomy" id="83291"/>
    <lineage>
        <taxon>Bacteria</taxon>
        <taxon>Bacillati</taxon>
        <taxon>Actinomycetota</taxon>
        <taxon>Actinomycetes</taxon>
        <taxon>Kitasatosporales</taxon>
        <taxon>Streptomycetaceae</taxon>
        <taxon>Streptomyces</taxon>
    </lineage>
</organism>
<name>A0A345XZ52_9ACTN</name>
<dbReference type="RefSeq" id="WP_208884161.1">
    <property type="nucleotide sequence ID" value="NZ_CP031320.1"/>
</dbReference>
<dbReference type="GO" id="GO:0031177">
    <property type="term" value="F:phosphopantetheine binding"/>
    <property type="evidence" value="ECO:0007669"/>
    <property type="project" value="UniProtKB-ARBA"/>
</dbReference>
<feature type="domain" description="Ketosynthase family 3 (KS3)" evidence="5">
    <location>
        <begin position="34"/>
        <end position="463"/>
    </location>
</feature>
<evidence type="ECO:0000313" key="6">
    <source>
        <dbReference type="EMBL" id="AXK36918.1"/>
    </source>
</evidence>
<dbReference type="SUPFAM" id="SSF53901">
    <property type="entry name" value="Thiolase-like"/>
    <property type="match status" value="1"/>
</dbReference>
<dbReference type="InterPro" id="IPR050091">
    <property type="entry name" value="PKS_NRPS_Biosynth_Enz"/>
</dbReference>
<dbReference type="InterPro" id="IPR020841">
    <property type="entry name" value="PKS_Beta-ketoAc_synthase_dom"/>
</dbReference>
<dbReference type="EMBL" id="CP031320">
    <property type="protein sequence ID" value="AXK36918.1"/>
    <property type="molecule type" value="Genomic_DNA"/>
</dbReference>
<dbReference type="GO" id="GO:0006633">
    <property type="term" value="P:fatty acid biosynthetic process"/>
    <property type="evidence" value="ECO:0007669"/>
    <property type="project" value="TreeGrafter"/>
</dbReference>
<dbReference type="InterPro" id="IPR016039">
    <property type="entry name" value="Thiolase-like"/>
</dbReference>
<dbReference type="AlphaFoldDB" id="A0A345XZ52"/>
<comment type="similarity">
    <text evidence="4">Belongs to the thiolase-like superfamily. Beta-ketoacyl-ACP synthases family.</text>
</comment>
<dbReference type="PANTHER" id="PTHR43775">
    <property type="entry name" value="FATTY ACID SYNTHASE"/>
    <property type="match status" value="1"/>
</dbReference>
<dbReference type="GO" id="GO:0004312">
    <property type="term" value="F:fatty acid synthase activity"/>
    <property type="evidence" value="ECO:0007669"/>
    <property type="project" value="TreeGrafter"/>
</dbReference>
<keyword evidence="7" id="KW-1185">Reference proteome</keyword>
<dbReference type="PANTHER" id="PTHR43775:SF51">
    <property type="entry name" value="INACTIVE PHENOLPHTHIOCEROL SYNTHESIS POLYKETIDE SYNTHASE TYPE I PKS1-RELATED"/>
    <property type="match status" value="1"/>
</dbReference>
<dbReference type="CDD" id="cd00833">
    <property type="entry name" value="PKS"/>
    <property type="match status" value="1"/>
</dbReference>
<dbReference type="InterPro" id="IPR015083">
    <property type="entry name" value="NorB/c/GfsB-D-like_docking"/>
</dbReference>